<dbReference type="InterPro" id="IPR029151">
    <property type="entry name" value="Sensor-like_sf"/>
</dbReference>
<evidence type="ECO:0000256" key="10">
    <source>
        <dbReference type="PROSITE-ProRule" id="PRU00284"/>
    </source>
</evidence>
<keyword evidence="8 10" id="KW-0807">Transducer</keyword>
<dbReference type="EMBL" id="JAVDQH010000005">
    <property type="protein sequence ID" value="MDR6243771.1"/>
    <property type="molecule type" value="Genomic_DNA"/>
</dbReference>
<dbReference type="Pfam" id="PF00672">
    <property type="entry name" value="HAMP"/>
    <property type="match status" value="1"/>
</dbReference>
<keyword evidence="2" id="KW-1003">Cell membrane</keyword>
<feature type="domain" description="HAMP" evidence="14">
    <location>
        <begin position="301"/>
        <end position="353"/>
    </location>
</feature>
<dbReference type="CDD" id="cd06225">
    <property type="entry name" value="HAMP"/>
    <property type="match status" value="1"/>
</dbReference>
<evidence type="ECO:0000313" key="15">
    <source>
        <dbReference type="EMBL" id="MDR6243771.1"/>
    </source>
</evidence>
<evidence type="ECO:0000256" key="4">
    <source>
        <dbReference type="ARBA" id="ARBA00022500"/>
    </source>
</evidence>
<dbReference type="RefSeq" id="WP_188776964.1">
    <property type="nucleotide sequence ID" value="NZ_BMMB01000008.1"/>
</dbReference>
<feature type="compositionally biased region" description="Low complexity" evidence="11">
    <location>
        <begin position="668"/>
        <end position="684"/>
    </location>
</feature>
<evidence type="ECO:0000259" key="13">
    <source>
        <dbReference type="PROSITE" id="PS50111"/>
    </source>
</evidence>
<keyword evidence="3" id="KW-0488">Methylation</keyword>
<evidence type="ECO:0000256" key="7">
    <source>
        <dbReference type="ARBA" id="ARBA00023136"/>
    </source>
</evidence>
<proteinExistence type="inferred from homology"/>
<name>A0ABU1IX27_9BACL</name>
<evidence type="ECO:0000256" key="9">
    <source>
        <dbReference type="ARBA" id="ARBA00029447"/>
    </source>
</evidence>
<evidence type="ECO:0000256" key="8">
    <source>
        <dbReference type="ARBA" id="ARBA00023224"/>
    </source>
</evidence>
<reference evidence="15 16" key="1">
    <citation type="submission" date="2023-07" db="EMBL/GenBank/DDBJ databases">
        <title>Genomic Encyclopedia of Type Strains, Phase IV (KMG-IV): sequencing the most valuable type-strain genomes for metagenomic binning, comparative biology and taxonomic classification.</title>
        <authorList>
            <person name="Goeker M."/>
        </authorList>
    </citation>
    <scope>NUCLEOTIDE SEQUENCE [LARGE SCALE GENOMIC DNA]</scope>
    <source>
        <strain evidence="15 16">DSM 22170</strain>
    </source>
</reference>
<comment type="caution">
    <text evidence="15">The sequence shown here is derived from an EMBL/GenBank/DDBJ whole genome shotgun (WGS) entry which is preliminary data.</text>
</comment>
<dbReference type="Pfam" id="PF00015">
    <property type="entry name" value="MCPsignal"/>
    <property type="match status" value="1"/>
</dbReference>
<evidence type="ECO:0000259" key="14">
    <source>
        <dbReference type="PROSITE" id="PS50885"/>
    </source>
</evidence>
<dbReference type="CDD" id="cd12912">
    <property type="entry name" value="PDC2_MCP_like"/>
    <property type="match status" value="1"/>
</dbReference>
<evidence type="ECO:0000256" key="3">
    <source>
        <dbReference type="ARBA" id="ARBA00022481"/>
    </source>
</evidence>
<keyword evidence="6 12" id="KW-1133">Transmembrane helix</keyword>
<dbReference type="SMART" id="SM00304">
    <property type="entry name" value="HAMP"/>
    <property type="match status" value="1"/>
</dbReference>
<dbReference type="CDD" id="cd12913">
    <property type="entry name" value="PDC1_MCP_like"/>
    <property type="match status" value="1"/>
</dbReference>
<dbReference type="SMART" id="SM00283">
    <property type="entry name" value="MA"/>
    <property type="match status" value="1"/>
</dbReference>
<evidence type="ECO:0000256" key="12">
    <source>
        <dbReference type="SAM" id="Phobius"/>
    </source>
</evidence>
<accession>A0ABU1IX27</accession>
<evidence type="ECO:0000313" key="16">
    <source>
        <dbReference type="Proteomes" id="UP001185028"/>
    </source>
</evidence>
<evidence type="ECO:0000256" key="2">
    <source>
        <dbReference type="ARBA" id="ARBA00022475"/>
    </source>
</evidence>
<evidence type="ECO:0000256" key="1">
    <source>
        <dbReference type="ARBA" id="ARBA00004651"/>
    </source>
</evidence>
<keyword evidence="4" id="KW-0145">Chemotaxis</keyword>
<dbReference type="PROSITE" id="PS50111">
    <property type="entry name" value="CHEMOTAXIS_TRANSDUC_2"/>
    <property type="match status" value="1"/>
</dbReference>
<dbReference type="PANTHER" id="PTHR32089">
    <property type="entry name" value="METHYL-ACCEPTING CHEMOTAXIS PROTEIN MCPB"/>
    <property type="match status" value="1"/>
</dbReference>
<evidence type="ECO:0000256" key="6">
    <source>
        <dbReference type="ARBA" id="ARBA00022989"/>
    </source>
</evidence>
<dbReference type="InterPro" id="IPR033479">
    <property type="entry name" value="dCache_1"/>
</dbReference>
<feature type="domain" description="Methyl-accepting transducer" evidence="13">
    <location>
        <begin position="372"/>
        <end position="622"/>
    </location>
</feature>
<keyword evidence="7 12" id="KW-0472">Membrane</keyword>
<dbReference type="Proteomes" id="UP001185028">
    <property type="component" value="Unassembled WGS sequence"/>
</dbReference>
<feature type="region of interest" description="Disordered" evidence="11">
    <location>
        <begin position="667"/>
        <end position="694"/>
    </location>
</feature>
<sequence length="694" mass="74595">MMSLKIKLILLVVCAVILIAVPVGGIALYAIKGEATQSVNNELKNTVEKAVNQTQGWINTNKKVIETMGSFIQDNIPIDEVTAKQLSVYKNEYNGGNISDLYLGLKNNKMVDGSGWIPDASYDLRVRPWYTSGKEANKLSVNEPYFDLTSKKYSVPITMPMKDANGDFAGILAEDIYLSTITDYINTIKTPGGFTLLLDKKGTILAHPDTAIVNKLLGEQSAYSSVAPTMLANDSGIVSYTYKGDPQLMYYQKLPDTGWTIATSISEKSAFADYVTLRNNIALIILALTIICIVVAAIIASRIVKPLVQLKENAQRLSEGDLTVHAKVRGKDEIAQLATAFNKMSASLRNLIVTVSNSAVNVNDASRDMYKNASNSGDIAHQISTVIEEIARGANEQAESIQGGAELVSDMTSSLEQVSSRAGEASGMIEQVNDAMTRGTDAISRQSGLAESSQQATHRVEASNTLLIQKLDEIATITKAIRDISSQTNLLSLNASIEAARAGEHGRGFAVVASEVQKLAEQSSRSAEDINRLLVELQEAGKQSAEVLTSFRETNQHQQASMQDTRHSFEEIRESVDGIISRISLVLSGIGNVQHSAARVSDVITGLAAVSEESAAATQQAASSTMEQTEAISSISDSSKNLTVSADVLLQEISQFKVDGAETPATDEVATVTPITPETAPAAPLKNKKKRRSA</sequence>
<organism evidence="15 16">
    <name type="scientific">Paenibacillus hunanensis</name>
    <dbReference type="NCBI Taxonomy" id="539262"/>
    <lineage>
        <taxon>Bacteria</taxon>
        <taxon>Bacillati</taxon>
        <taxon>Bacillota</taxon>
        <taxon>Bacilli</taxon>
        <taxon>Bacillales</taxon>
        <taxon>Paenibacillaceae</taxon>
        <taxon>Paenibacillus</taxon>
    </lineage>
</organism>
<keyword evidence="16" id="KW-1185">Reference proteome</keyword>
<dbReference type="SUPFAM" id="SSF103190">
    <property type="entry name" value="Sensory domain-like"/>
    <property type="match status" value="1"/>
</dbReference>
<keyword evidence="5 12" id="KW-0812">Transmembrane</keyword>
<comment type="similarity">
    <text evidence="9">Belongs to the methyl-accepting chemotaxis (MCP) protein family.</text>
</comment>
<dbReference type="Gene3D" id="1.10.287.950">
    <property type="entry name" value="Methyl-accepting chemotaxis protein"/>
    <property type="match status" value="1"/>
</dbReference>
<evidence type="ECO:0000256" key="11">
    <source>
        <dbReference type="SAM" id="MobiDB-lite"/>
    </source>
</evidence>
<dbReference type="Gene3D" id="3.30.450.20">
    <property type="entry name" value="PAS domain"/>
    <property type="match status" value="2"/>
</dbReference>
<dbReference type="PANTHER" id="PTHR32089:SF114">
    <property type="entry name" value="METHYL-ACCEPTING CHEMOTAXIS PROTEIN MCPB"/>
    <property type="match status" value="1"/>
</dbReference>
<dbReference type="SUPFAM" id="SSF58104">
    <property type="entry name" value="Methyl-accepting chemotaxis protein (MCP) signaling domain"/>
    <property type="match status" value="1"/>
</dbReference>
<evidence type="ECO:0000256" key="5">
    <source>
        <dbReference type="ARBA" id="ARBA00022692"/>
    </source>
</evidence>
<dbReference type="PROSITE" id="PS50885">
    <property type="entry name" value="HAMP"/>
    <property type="match status" value="1"/>
</dbReference>
<gene>
    <name evidence="15" type="ORF">JOC58_001664</name>
</gene>
<dbReference type="InterPro" id="IPR003660">
    <property type="entry name" value="HAMP_dom"/>
</dbReference>
<comment type="subcellular location">
    <subcellularLocation>
        <location evidence="1">Cell membrane</location>
        <topology evidence="1">Multi-pass membrane protein</topology>
    </subcellularLocation>
</comment>
<dbReference type="InterPro" id="IPR004089">
    <property type="entry name" value="MCPsignal_dom"/>
</dbReference>
<feature type="transmembrane region" description="Helical" evidence="12">
    <location>
        <begin position="281"/>
        <end position="301"/>
    </location>
</feature>
<dbReference type="Pfam" id="PF02743">
    <property type="entry name" value="dCache_1"/>
    <property type="match status" value="1"/>
</dbReference>
<protein>
    <submittedName>
        <fullName evidence="15">Methyl-accepting chemotaxis protein</fullName>
    </submittedName>
</protein>